<evidence type="ECO:0000313" key="2">
    <source>
        <dbReference type="Proteomes" id="UP000823775"/>
    </source>
</evidence>
<name>A0ABS8RZZ0_DATST</name>
<evidence type="ECO:0000313" key="1">
    <source>
        <dbReference type="EMBL" id="MCD7452388.1"/>
    </source>
</evidence>
<organism evidence="1 2">
    <name type="scientific">Datura stramonium</name>
    <name type="common">Jimsonweed</name>
    <name type="synonym">Common thornapple</name>
    <dbReference type="NCBI Taxonomy" id="4076"/>
    <lineage>
        <taxon>Eukaryota</taxon>
        <taxon>Viridiplantae</taxon>
        <taxon>Streptophyta</taxon>
        <taxon>Embryophyta</taxon>
        <taxon>Tracheophyta</taxon>
        <taxon>Spermatophyta</taxon>
        <taxon>Magnoliopsida</taxon>
        <taxon>eudicotyledons</taxon>
        <taxon>Gunneridae</taxon>
        <taxon>Pentapetalae</taxon>
        <taxon>asterids</taxon>
        <taxon>lamiids</taxon>
        <taxon>Solanales</taxon>
        <taxon>Solanaceae</taxon>
        <taxon>Solanoideae</taxon>
        <taxon>Datureae</taxon>
        <taxon>Datura</taxon>
    </lineage>
</organism>
<dbReference type="EMBL" id="JACEIK010000206">
    <property type="protein sequence ID" value="MCD7452388.1"/>
    <property type="molecule type" value="Genomic_DNA"/>
</dbReference>
<protein>
    <submittedName>
        <fullName evidence="1">Uncharacterized protein</fullName>
    </submittedName>
</protein>
<reference evidence="1 2" key="1">
    <citation type="journal article" date="2021" name="BMC Genomics">
        <title>Datura genome reveals duplications of psychoactive alkaloid biosynthetic genes and high mutation rate following tissue culture.</title>
        <authorList>
            <person name="Rajewski A."/>
            <person name="Carter-House D."/>
            <person name="Stajich J."/>
            <person name="Litt A."/>
        </authorList>
    </citation>
    <scope>NUCLEOTIDE SEQUENCE [LARGE SCALE GENOMIC DNA]</scope>
    <source>
        <strain evidence="1">AR-01</strain>
    </source>
</reference>
<keyword evidence="2" id="KW-1185">Reference proteome</keyword>
<accession>A0ABS8RZZ0</accession>
<comment type="caution">
    <text evidence="1">The sequence shown here is derived from an EMBL/GenBank/DDBJ whole genome shotgun (WGS) entry which is preliminary data.</text>
</comment>
<sequence length="178" mass="19590">MNGALPVPGSSLSPGNMVLFYNIHDANRDCIIFLVVADEILEWCDEGEDNVCAMKSLCFVLLLILNSPSSLFSMNPLSPAMFVFAPIWRAKEPIIIHNEFVVNHTMEKGEDTLENTVEIDNDTTSTCPKQTTVVGQLSGQATPKHSPKLSCLVEFLELGSGLQKRLQRLPDQQSTLLG</sequence>
<dbReference type="Proteomes" id="UP000823775">
    <property type="component" value="Unassembled WGS sequence"/>
</dbReference>
<proteinExistence type="predicted"/>
<gene>
    <name evidence="1" type="ORF">HAX54_016373</name>
</gene>